<feature type="domain" description="C2H2-type" evidence="7">
    <location>
        <begin position="1132"/>
        <end position="1160"/>
    </location>
</feature>
<evidence type="ECO:0000256" key="5">
    <source>
        <dbReference type="PROSITE-ProRule" id="PRU00042"/>
    </source>
</evidence>
<keyword evidence="2" id="KW-0677">Repeat</keyword>
<dbReference type="Proteomes" id="UP000747542">
    <property type="component" value="Unassembled WGS sequence"/>
</dbReference>
<keyword evidence="9" id="KW-1185">Reference proteome</keyword>
<dbReference type="PANTHER" id="PTHR24379:SF127">
    <property type="entry name" value="BLOODY FINGERS-RELATED"/>
    <property type="match status" value="1"/>
</dbReference>
<dbReference type="EMBL" id="JAHLQT010029499">
    <property type="protein sequence ID" value="KAG7161403.1"/>
    <property type="molecule type" value="Genomic_DNA"/>
</dbReference>
<evidence type="ECO:0000313" key="8">
    <source>
        <dbReference type="EMBL" id="KAG7161403.1"/>
    </source>
</evidence>
<comment type="caution">
    <text evidence="8">The sequence shown here is derived from an EMBL/GenBank/DDBJ whole genome shotgun (WGS) entry which is preliminary data.</text>
</comment>
<evidence type="ECO:0000256" key="6">
    <source>
        <dbReference type="SAM" id="MobiDB-lite"/>
    </source>
</evidence>
<evidence type="ECO:0000256" key="2">
    <source>
        <dbReference type="ARBA" id="ARBA00022737"/>
    </source>
</evidence>
<feature type="domain" description="C2H2-type" evidence="7">
    <location>
        <begin position="656"/>
        <end position="679"/>
    </location>
</feature>
<gene>
    <name evidence="8" type="primary">Zbtb48-L</name>
    <name evidence="8" type="ORF">Hamer_G014042</name>
</gene>
<keyword evidence="1" id="KW-0479">Metal-binding</keyword>
<name>A0A8J5JSS8_HOMAM</name>
<dbReference type="InterPro" id="IPR013087">
    <property type="entry name" value="Znf_C2H2_type"/>
</dbReference>
<evidence type="ECO:0000256" key="4">
    <source>
        <dbReference type="ARBA" id="ARBA00022833"/>
    </source>
</evidence>
<evidence type="ECO:0000256" key="3">
    <source>
        <dbReference type="ARBA" id="ARBA00022771"/>
    </source>
</evidence>
<evidence type="ECO:0000313" key="9">
    <source>
        <dbReference type="Proteomes" id="UP000747542"/>
    </source>
</evidence>
<dbReference type="GO" id="GO:0005634">
    <property type="term" value="C:nucleus"/>
    <property type="evidence" value="ECO:0007669"/>
    <property type="project" value="TreeGrafter"/>
</dbReference>
<feature type="domain" description="C2H2-type" evidence="7">
    <location>
        <begin position="1104"/>
        <end position="1128"/>
    </location>
</feature>
<feature type="domain" description="C2H2-type" evidence="7">
    <location>
        <begin position="946"/>
        <end position="969"/>
    </location>
</feature>
<feature type="region of interest" description="Disordered" evidence="6">
    <location>
        <begin position="1"/>
        <end position="24"/>
    </location>
</feature>
<feature type="region of interest" description="Disordered" evidence="6">
    <location>
        <begin position="332"/>
        <end position="355"/>
    </location>
</feature>
<keyword evidence="3 5" id="KW-0863">Zinc-finger</keyword>
<sequence length="1332" mass="149732">MTSAGNKPSNVQETSSKSDQEPGTVVAFVSSQPDNLAKCTPDVDSVVKNSKGVQYSSRKSKNEEENDMVDIHVNVPSEPEQNSRAVVTEAHIVRPSEGEHDSTTSITGICISDIGNTKEELVTININDTIPNDTSSGKQNHASSDGNMSGAITTSTGSRVILSSPLITAASTKVKNVFTHKMKNTVASDGRKYVSSNRRNGTSVFNKQNVRNIVPRNLQSNESPVVSSKLHSVCADDASSSNNVKIKRTGSVVVRTISPRTIRNVPASYSSSKTGFYVDPLGTILITREMDDGRFCGSAQAKVPTVQCTKLDKLLSSTPTLQSNLQVIEHHGLRNSDGKPSTSQDSFIENSSTRSSCNDDILISRQLDDELADKDDDDDIAEANNTVAMEITKKISSSETVGQINNVYNDVQVGGDQRCCFCRSVLTREERITCMALSKPLPSSLLDPISLLHCLGITSPLPACRPSLDSSSIIVCQQCYSLVSDGDVVYQQLLSITSHMRQLWPKNIGDIIPAAFGSDSNKVCLKMNQIEKTSQNMQLSPKSSKKYGLILPKPIMAGESPVVPSGTTEKVPKVRVKQKPSSNKMRICGFCGMDLYGDDDWNLHQVAVHRIERKWQWFNLQPTLKTLLAKEIQHSNMRQSCEVLTPNLKCEKNNICKCTACSTEFSMRDELVEHLRHYHNMVIDEEFLSSILEDTDTMDWSNDRQGTVVENPVQIKSEMMWDEHGRARSSVSDVERDDDVYDNDTGAYEGVRKHVIINNVKKKKNHIHTEDQALPAPDECHNYIGACGNKGSLMYKTESSEKNQNTELHCKICAKLYKTQMDLDKHEQLEHPRSVRTNKKIDKENNLQTSLGDGHSLPMLLRARTKVTCKLCNQVCDSFVDLNNHIDSCHENSVVILEGDGYGGVIDRRLEMSLALGSDAEHIQKGAEGPELQVNVTKGPEKSRSFMCKSCGETFVNRLLLVRHKRSAHGDVCGVGGANGLVMVECELCGRRLHGIGSLRLHMSKVHKRSQKPPLKHRCKMCIYHSRTRNQLEKHMQEKHGLNVLPPVECKECGKMYSAKYIDIHIANMHENQKKFSCNFCSMKFNIKSSLKCHISYEHANNKWQCDKCHIQFEKYHQLRQHKIYVHSTKIYPCQQCGKTFKRKSDVTEHGKRRHQEKVPSECNYCTKVYADRKKLRTHLIKKHGVAWEDTLSKSYARHQRENNCLRKRQPRNSRMPRNLSCDEEVGGIEIQQDIEIQQGQYEFDHNGQQVHYEQQQNGEGFYEEQYQHDDPHQNFQEQHCMQLEEGTITTYEGANIGTLEDEQEYNVVQVTEGTEDITNVASISYIILEES</sequence>
<dbReference type="GO" id="GO:0000977">
    <property type="term" value="F:RNA polymerase II transcription regulatory region sequence-specific DNA binding"/>
    <property type="evidence" value="ECO:0007669"/>
    <property type="project" value="TreeGrafter"/>
</dbReference>
<feature type="compositionally biased region" description="Polar residues" evidence="6">
    <location>
        <begin position="338"/>
        <end position="355"/>
    </location>
</feature>
<reference evidence="8" key="1">
    <citation type="journal article" date="2021" name="Sci. Adv.">
        <title>The American lobster genome reveals insights on longevity, neural, and immune adaptations.</title>
        <authorList>
            <person name="Polinski J.M."/>
            <person name="Zimin A.V."/>
            <person name="Clark K.F."/>
            <person name="Kohn A.B."/>
            <person name="Sadowski N."/>
            <person name="Timp W."/>
            <person name="Ptitsyn A."/>
            <person name="Khanna P."/>
            <person name="Romanova D.Y."/>
            <person name="Williams P."/>
            <person name="Greenwood S.J."/>
            <person name="Moroz L.L."/>
            <person name="Walt D.R."/>
            <person name="Bodnar A.G."/>
        </authorList>
    </citation>
    <scope>NUCLEOTIDE SEQUENCE</scope>
    <source>
        <strain evidence="8">GMGI-L3</strain>
    </source>
</reference>
<feature type="region of interest" description="Disordered" evidence="6">
    <location>
        <begin position="129"/>
        <end position="151"/>
    </location>
</feature>
<evidence type="ECO:0000259" key="7">
    <source>
        <dbReference type="PROSITE" id="PS50157"/>
    </source>
</evidence>
<protein>
    <submittedName>
        <fullName evidence="8">Telomere zinc finger-associated protein-like</fullName>
    </submittedName>
</protein>
<accession>A0A8J5JSS8</accession>
<proteinExistence type="predicted"/>
<dbReference type="Pfam" id="PF00096">
    <property type="entry name" value="zf-C2H2"/>
    <property type="match status" value="2"/>
</dbReference>
<dbReference type="GO" id="GO:0008270">
    <property type="term" value="F:zinc ion binding"/>
    <property type="evidence" value="ECO:0007669"/>
    <property type="project" value="UniProtKB-KW"/>
</dbReference>
<feature type="compositionally biased region" description="Polar residues" evidence="6">
    <location>
        <begin position="1"/>
        <end position="17"/>
    </location>
</feature>
<dbReference type="PANTHER" id="PTHR24379">
    <property type="entry name" value="KRAB AND ZINC FINGER DOMAIN-CONTAINING"/>
    <property type="match status" value="1"/>
</dbReference>
<dbReference type="OrthoDB" id="6345942at2759"/>
<dbReference type="PROSITE" id="PS50157">
    <property type="entry name" value="ZINC_FINGER_C2H2_2"/>
    <property type="match status" value="6"/>
</dbReference>
<keyword evidence="4" id="KW-0862">Zinc</keyword>
<evidence type="ECO:0000256" key="1">
    <source>
        <dbReference type="ARBA" id="ARBA00022723"/>
    </source>
</evidence>
<feature type="domain" description="C2H2-type" evidence="7">
    <location>
        <begin position="1076"/>
        <end position="1104"/>
    </location>
</feature>
<organism evidence="8 9">
    <name type="scientific">Homarus americanus</name>
    <name type="common">American lobster</name>
    <dbReference type="NCBI Taxonomy" id="6706"/>
    <lineage>
        <taxon>Eukaryota</taxon>
        <taxon>Metazoa</taxon>
        <taxon>Ecdysozoa</taxon>
        <taxon>Arthropoda</taxon>
        <taxon>Crustacea</taxon>
        <taxon>Multicrustacea</taxon>
        <taxon>Malacostraca</taxon>
        <taxon>Eumalacostraca</taxon>
        <taxon>Eucarida</taxon>
        <taxon>Decapoda</taxon>
        <taxon>Pleocyemata</taxon>
        <taxon>Astacidea</taxon>
        <taxon>Nephropoidea</taxon>
        <taxon>Nephropidae</taxon>
        <taxon>Homarus</taxon>
    </lineage>
</organism>
<dbReference type="GO" id="GO:0000981">
    <property type="term" value="F:DNA-binding transcription factor activity, RNA polymerase II-specific"/>
    <property type="evidence" value="ECO:0007669"/>
    <property type="project" value="TreeGrafter"/>
</dbReference>
<dbReference type="SMART" id="SM00355">
    <property type="entry name" value="ZnF_C2H2"/>
    <property type="match status" value="12"/>
</dbReference>
<feature type="domain" description="C2H2-type" evidence="7">
    <location>
        <begin position="984"/>
        <end position="1012"/>
    </location>
</feature>
<dbReference type="PROSITE" id="PS00028">
    <property type="entry name" value="ZINC_FINGER_C2H2_1"/>
    <property type="match status" value="8"/>
</dbReference>